<dbReference type="CDD" id="cd00146">
    <property type="entry name" value="PKD"/>
    <property type="match status" value="4"/>
</dbReference>
<evidence type="ECO:0000259" key="17">
    <source>
        <dbReference type="PROSITE" id="PS50095"/>
    </source>
</evidence>
<feature type="transmembrane region" description="Helical" evidence="14">
    <location>
        <begin position="3751"/>
        <end position="3773"/>
    </location>
</feature>
<feature type="compositionally biased region" description="Basic and acidic residues" evidence="13">
    <location>
        <begin position="3644"/>
        <end position="3658"/>
    </location>
</feature>
<keyword evidence="10" id="KW-1015">Disulfide bond</keyword>
<dbReference type="InterPro" id="IPR046791">
    <property type="entry name" value="Polycystin_dom"/>
</dbReference>
<dbReference type="InterPro" id="IPR001024">
    <property type="entry name" value="PLAT/LH2_dom"/>
</dbReference>
<feature type="compositionally biased region" description="Polar residues" evidence="13">
    <location>
        <begin position="4340"/>
        <end position="4353"/>
    </location>
</feature>
<feature type="domain" description="C-type lectin" evidence="15">
    <location>
        <begin position="391"/>
        <end position="503"/>
    </location>
</feature>
<evidence type="ECO:0000256" key="2">
    <source>
        <dbReference type="ARBA" id="ARBA00004651"/>
    </source>
</evidence>
<feature type="domain" description="REJ" evidence="18">
    <location>
        <begin position="2174"/>
        <end position="2721"/>
    </location>
</feature>
<dbReference type="SMART" id="SM00089">
    <property type="entry name" value="PKD"/>
    <property type="match status" value="14"/>
</dbReference>
<evidence type="ECO:0000256" key="13">
    <source>
        <dbReference type="SAM" id="MobiDB-lite"/>
    </source>
</evidence>
<dbReference type="PROSITE" id="PS51111">
    <property type="entry name" value="REJ"/>
    <property type="match status" value="1"/>
</dbReference>
<dbReference type="SMART" id="SM00303">
    <property type="entry name" value="GPS"/>
    <property type="match status" value="1"/>
</dbReference>
<evidence type="ECO:0000256" key="11">
    <source>
        <dbReference type="ARBA" id="ARBA00023273"/>
    </source>
</evidence>
<feature type="region of interest" description="Disordered" evidence="13">
    <location>
        <begin position="3629"/>
        <end position="3720"/>
    </location>
</feature>
<name>A0AAV4JK64_9GAST</name>
<feature type="region of interest" description="Disordered" evidence="13">
    <location>
        <begin position="3529"/>
        <end position="3578"/>
    </location>
</feature>
<dbReference type="InterPro" id="IPR013122">
    <property type="entry name" value="PKD1_2_channel"/>
</dbReference>
<dbReference type="CDD" id="cd00037">
    <property type="entry name" value="CLECT"/>
    <property type="match status" value="2"/>
</dbReference>
<feature type="domain" description="PKD" evidence="16">
    <location>
        <begin position="1331"/>
        <end position="1385"/>
    </location>
</feature>
<dbReference type="InterPro" id="IPR022409">
    <property type="entry name" value="PKD/Chitinase_dom"/>
</dbReference>
<keyword evidence="5 14" id="KW-0812">Transmembrane</keyword>
<feature type="domain" description="PLAT" evidence="17">
    <location>
        <begin position="3184"/>
        <end position="3299"/>
    </location>
</feature>
<evidence type="ECO:0000259" key="18">
    <source>
        <dbReference type="PROSITE" id="PS51111"/>
    </source>
</evidence>
<feature type="domain" description="PKD" evidence="16">
    <location>
        <begin position="149"/>
        <end position="184"/>
    </location>
</feature>
<feature type="transmembrane region" description="Helical" evidence="14">
    <location>
        <begin position="3779"/>
        <end position="3801"/>
    </location>
</feature>
<dbReference type="PROSITE" id="PS50093">
    <property type="entry name" value="PKD"/>
    <property type="match status" value="8"/>
</dbReference>
<dbReference type="Pfam" id="PF00801">
    <property type="entry name" value="PKD"/>
    <property type="match status" value="7"/>
</dbReference>
<feature type="compositionally biased region" description="Polar residues" evidence="13">
    <location>
        <begin position="3552"/>
        <end position="3566"/>
    </location>
</feature>
<dbReference type="SUPFAM" id="SSF49723">
    <property type="entry name" value="Lipase/lipooxygenase domain (PLAT/LH2 domain)"/>
    <property type="match status" value="1"/>
</dbReference>
<feature type="compositionally biased region" description="Low complexity" evidence="13">
    <location>
        <begin position="4583"/>
        <end position="4598"/>
    </location>
</feature>
<dbReference type="SMART" id="SM00034">
    <property type="entry name" value="CLECT"/>
    <property type="match status" value="2"/>
</dbReference>
<evidence type="ECO:0000256" key="5">
    <source>
        <dbReference type="ARBA" id="ARBA00022692"/>
    </source>
</evidence>
<feature type="compositionally biased region" description="Low complexity" evidence="13">
    <location>
        <begin position="3660"/>
        <end position="3674"/>
    </location>
</feature>
<dbReference type="PANTHER" id="PTHR46730">
    <property type="entry name" value="POLYCYSTIN-1"/>
    <property type="match status" value="1"/>
</dbReference>
<feature type="compositionally biased region" description="Polar residues" evidence="13">
    <location>
        <begin position="3532"/>
        <end position="3543"/>
    </location>
</feature>
<dbReference type="InterPro" id="IPR013783">
    <property type="entry name" value="Ig-like_fold"/>
</dbReference>
<evidence type="ECO:0000259" key="15">
    <source>
        <dbReference type="PROSITE" id="PS50041"/>
    </source>
</evidence>
<evidence type="ECO:0000256" key="14">
    <source>
        <dbReference type="SAM" id="Phobius"/>
    </source>
</evidence>
<gene>
    <name evidence="19" type="ORF">ElyMa_003347400</name>
</gene>
<keyword evidence="7 14" id="KW-1133">Transmembrane helix</keyword>
<keyword evidence="8" id="KW-0969">Cilium</keyword>
<feature type="transmembrane region" description="Helical" evidence="14">
    <location>
        <begin position="4116"/>
        <end position="4136"/>
    </location>
</feature>
<feature type="transmembrane region" description="Helical" evidence="14">
    <location>
        <begin position="4259"/>
        <end position="4285"/>
    </location>
</feature>
<dbReference type="InterPro" id="IPR035986">
    <property type="entry name" value="PKD_dom_sf"/>
</dbReference>
<dbReference type="InterPro" id="IPR014010">
    <property type="entry name" value="REJ_dom"/>
</dbReference>
<feature type="region of interest" description="Disordered" evidence="13">
    <location>
        <begin position="4755"/>
        <end position="4778"/>
    </location>
</feature>
<proteinExistence type="inferred from homology"/>
<dbReference type="PROSITE" id="PS00615">
    <property type="entry name" value="C_TYPE_LECTIN_1"/>
    <property type="match status" value="1"/>
</dbReference>
<evidence type="ECO:0000256" key="7">
    <source>
        <dbReference type="ARBA" id="ARBA00022989"/>
    </source>
</evidence>
<feature type="compositionally biased region" description="Basic and acidic residues" evidence="13">
    <location>
        <begin position="3682"/>
        <end position="3692"/>
    </location>
</feature>
<comment type="similarity">
    <text evidence="3">Belongs to the polycystin family.</text>
</comment>
<dbReference type="InterPro" id="IPR000601">
    <property type="entry name" value="PKD_dom"/>
</dbReference>
<feature type="domain" description="PKD" evidence="16">
    <location>
        <begin position="1936"/>
        <end position="2005"/>
    </location>
</feature>
<dbReference type="Pfam" id="PF00059">
    <property type="entry name" value="Lectin_C"/>
    <property type="match status" value="1"/>
</dbReference>
<feature type="compositionally biased region" description="Low complexity" evidence="13">
    <location>
        <begin position="3694"/>
        <end position="3707"/>
    </location>
</feature>
<keyword evidence="4" id="KW-1003">Cell membrane</keyword>
<evidence type="ECO:0000256" key="6">
    <source>
        <dbReference type="ARBA" id="ARBA00022737"/>
    </source>
</evidence>
<dbReference type="GO" id="GO:0005929">
    <property type="term" value="C:cilium"/>
    <property type="evidence" value="ECO:0007669"/>
    <property type="project" value="UniProtKB-SubCell"/>
</dbReference>
<comment type="subcellular location">
    <subcellularLocation>
        <location evidence="2">Cell membrane</location>
        <topology evidence="2">Multi-pass membrane protein</topology>
    </subcellularLocation>
    <subcellularLocation>
        <location evidence="1">Cell projection</location>
        <location evidence="1">Cilium</location>
    </subcellularLocation>
</comment>
<dbReference type="Pfam" id="PF01477">
    <property type="entry name" value="PLAT"/>
    <property type="match status" value="1"/>
</dbReference>
<dbReference type="Pfam" id="PF20519">
    <property type="entry name" value="Polycystin_dom"/>
    <property type="match status" value="1"/>
</dbReference>
<feature type="transmembrane region" description="Helical" evidence="14">
    <location>
        <begin position="3142"/>
        <end position="3164"/>
    </location>
</feature>
<dbReference type="PANTHER" id="PTHR46730:SF1">
    <property type="entry name" value="PLAT DOMAIN-CONTAINING PROTEIN"/>
    <property type="match status" value="1"/>
</dbReference>
<dbReference type="Pfam" id="PF02010">
    <property type="entry name" value="REJ"/>
    <property type="match status" value="1"/>
</dbReference>
<feature type="compositionally biased region" description="Low complexity" evidence="13">
    <location>
        <begin position="4667"/>
        <end position="4683"/>
    </location>
</feature>
<feature type="domain" description="PKD" evidence="16">
    <location>
        <begin position="1858"/>
        <end position="1916"/>
    </location>
</feature>
<feature type="transmembrane region" description="Helical" evidence="14">
    <location>
        <begin position="3866"/>
        <end position="3893"/>
    </location>
</feature>
<comment type="caution">
    <text evidence="19">The sequence shown here is derived from an EMBL/GenBank/DDBJ whole genome shotgun (WGS) entry which is preliminary data.</text>
</comment>
<feature type="transmembrane region" description="Helical" evidence="14">
    <location>
        <begin position="4157"/>
        <end position="4178"/>
    </location>
</feature>
<evidence type="ECO:0000256" key="8">
    <source>
        <dbReference type="ARBA" id="ARBA00023069"/>
    </source>
</evidence>
<evidence type="ECO:0000256" key="9">
    <source>
        <dbReference type="ARBA" id="ARBA00023136"/>
    </source>
</evidence>
<dbReference type="PROSITE" id="PS50041">
    <property type="entry name" value="C_TYPE_LECTIN_2"/>
    <property type="match status" value="2"/>
</dbReference>
<feature type="region of interest" description="Disordered" evidence="13">
    <location>
        <begin position="3588"/>
        <end position="3607"/>
    </location>
</feature>
<evidence type="ECO:0000256" key="10">
    <source>
        <dbReference type="ARBA" id="ARBA00023157"/>
    </source>
</evidence>
<dbReference type="InterPro" id="IPR002859">
    <property type="entry name" value="PKD/REJ-like"/>
</dbReference>
<feature type="domain" description="PKD" evidence="16">
    <location>
        <begin position="2027"/>
        <end position="2089"/>
    </location>
</feature>
<feature type="transmembrane region" description="Helical" evidence="14">
    <location>
        <begin position="4198"/>
        <end position="4217"/>
    </location>
</feature>
<evidence type="ECO:0000256" key="4">
    <source>
        <dbReference type="ARBA" id="ARBA00022475"/>
    </source>
</evidence>
<dbReference type="InterPro" id="IPR036392">
    <property type="entry name" value="PLAT/LH2_dom_sf"/>
</dbReference>
<feature type="domain" description="PKD" evidence="16">
    <location>
        <begin position="1771"/>
        <end position="1831"/>
    </location>
</feature>
<comment type="caution">
    <text evidence="12">Lacks conserved residue(s) required for the propagation of feature annotation.</text>
</comment>
<dbReference type="Gene3D" id="2.60.60.20">
    <property type="entry name" value="PLAT/LH2 domain"/>
    <property type="match status" value="1"/>
</dbReference>
<organism evidence="19 20">
    <name type="scientific">Elysia marginata</name>
    <dbReference type="NCBI Taxonomy" id="1093978"/>
    <lineage>
        <taxon>Eukaryota</taxon>
        <taxon>Metazoa</taxon>
        <taxon>Spiralia</taxon>
        <taxon>Lophotrochozoa</taxon>
        <taxon>Mollusca</taxon>
        <taxon>Gastropoda</taxon>
        <taxon>Heterobranchia</taxon>
        <taxon>Euthyneura</taxon>
        <taxon>Panpulmonata</taxon>
        <taxon>Sacoglossa</taxon>
        <taxon>Placobranchoidea</taxon>
        <taxon>Plakobranchidae</taxon>
        <taxon>Elysia</taxon>
    </lineage>
</organism>
<feature type="compositionally biased region" description="Low complexity" evidence="13">
    <location>
        <begin position="4618"/>
        <end position="4634"/>
    </location>
</feature>
<dbReference type="InterPro" id="IPR016187">
    <property type="entry name" value="CTDL_fold"/>
</dbReference>
<keyword evidence="6" id="KW-0677">Repeat</keyword>
<feature type="compositionally biased region" description="Low complexity" evidence="13">
    <location>
        <begin position="4363"/>
        <end position="4377"/>
    </location>
</feature>
<dbReference type="Pfam" id="PF01825">
    <property type="entry name" value="GPS"/>
    <property type="match status" value="1"/>
</dbReference>
<dbReference type="InterPro" id="IPR018378">
    <property type="entry name" value="C-type_lectin_CS"/>
</dbReference>
<feature type="domain" description="C-type lectin" evidence="15">
    <location>
        <begin position="264"/>
        <end position="378"/>
    </location>
</feature>
<dbReference type="Gene3D" id="3.10.100.10">
    <property type="entry name" value="Mannose-Binding Protein A, subunit A"/>
    <property type="match status" value="2"/>
</dbReference>
<dbReference type="GO" id="GO:0005261">
    <property type="term" value="F:monoatomic cation channel activity"/>
    <property type="evidence" value="ECO:0007669"/>
    <property type="project" value="TreeGrafter"/>
</dbReference>
<feature type="region of interest" description="Disordered" evidence="13">
    <location>
        <begin position="4340"/>
        <end position="4381"/>
    </location>
</feature>
<feature type="transmembrane region" description="Helical" evidence="14">
    <location>
        <begin position="3386"/>
        <end position="3407"/>
    </location>
</feature>
<evidence type="ECO:0000256" key="3">
    <source>
        <dbReference type="ARBA" id="ARBA00007200"/>
    </source>
</evidence>
<protein>
    <submittedName>
        <fullName evidence="19">Polycystin-1</fullName>
    </submittedName>
</protein>
<reference evidence="19 20" key="1">
    <citation type="journal article" date="2021" name="Elife">
        <title>Chloroplast acquisition without the gene transfer in kleptoplastic sea slugs, Plakobranchus ocellatus.</title>
        <authorList>
            <person name="Maeda T."/>
            <person name="Takahashi S."/>
            <person name="Yoshida T."/>
            <person name="Shimamura S."/>
            <person name="Takaki Y."/>
            <person name="Nagai Y."/>
            <person name="Toyoda A."/>
            <person name="Suzuki Y."/>
            <person name="Arimoto A."/>
            <person name="Ishii H."/>
            <person name="Satoh N."/>
            <person name="Nishiyama T."/>
            <person name="Hasebe M."/>
            <person name="Maruyama T."/>
            <person name="Minagawa J."/>
            <person name="Obokata J."/>
            <person name="Shigenobu S."/>
        </authorList>
    </citation>
    <scope>NUCLEOTIDE SEQUENCE [LARGE SCALE GENOMIC DNA]</scope>
</reference>
<feature type="region of interest" description="Disordered" evidence="13">
    <location>
        <begin position="4576"/>
        <end position="4683"/>
    </location>
</feature>
<sequence>MNEQGTDKAASCVYDFASQSYSVVHYTSLITNTSLGSLEESSCRDHCHMDGAFYFLYENITLPQCLCGNVVAVPGCTNCDATMVAGLSLTSDLCNGQYTHLKGASSVTHDFQISISSSTTSLGKSVLQVFEDATFIYSGGPSGFDTCVWDFGDASTATVFNTTSVSHAFLYTGSFNLSFSLTSSTAPTLPGVQGSFQVTVVAPTEDPQISCPSSLVRSLEDVAISADFMSAWGQSVTWIREDLSSTPAFAGEGEGACETGWTSFNDRCIQATQTALTMNDAHFDCSSQGGRLLRFYSLQEVADLGADTTVFLPGAGTGYYTGALWTAHADSYMWKFSLDKAFVFRETLPDTDQGDCVQLSESGLSGVDCNRQLPYICEKDAVTCTGSVSQSGQVCYTLISTASTWDQANAHCSSTYRNGKLASSISSSGDNNVIANMLSGNSWIGLRATTLQGHFTWQDGGSLTLSGFANWASDSGNEACVSVNTTGHWLREACDIARPFVCQYFVGDDVSVPWKIAGTLPSDGTLEAPQDVYEVSTAGSISSSTLKMLPGSWFHTDGQLVRFLVSTNKLSSDADLALQIWRPSCSAGTLDTPGCNSNSPLFTCVRSSSTSCTASTCVEGEYFCLLSQSCEELVQPCNCAGMSPLNPSIDCVNPTGAASLPTYQLVHSWIVQVPAGTARIQFTPPQGVDVLSGDILGFQTAHNDLVQSEASSNSQWKNTVMSRSVAADWLNIGTQAEPSNYNIDNNFLFEVSAVFTDTFQTLVPGSSLSYITSPGDYSFSAMLGLLPLGSCSVTVVDEIAGFLWVFPEPTQTILAQGSTSSAVIKVASDQAIDLVVKILKGTNPTVSWTLSGGSTQYSNSLESQCPTSASPVPESCSYSSSFLSAPYARLTHSFTSGVSPVSLTVHVSNDVSFAEMRVSVQVITPVTNVEFYHEDCQSNSNCVVYVEEGALQEFFVRASGDLESIVYYQDGATISPTPTSRANHSMTFSKVDDVVLSVNVSNAVSWAVMDLTVHPRIRANFGPVNFVSLVDKVAVGETPLISASASVTFGAPIFITWIIGDVNSTYTSVMTTTTVTPTLSAFSFQNSGNVSVTILLEDLFGDSVSDTMIVEVYKIPDIIVIASSITEITTGEQFELFMRVDNCSSPDDHFYGQMSFSVDWGTGSAATTVWTDMNPIQSLIHQIDTAGSYTVLVTVTSVNSPSNTRSASLVLNLHEAITGLRLTYDGPKHVSDQITFTASVNSGTSVMYTLEYGDGASSLEQSTSSFIYRYALAGVYKAVIRAQNTVSKKGSSLTLYAYDERLVQIIRVRAPRCSPVNSTVSASTEVAAQLPDSLDYTWNFGNGDVQTSVGLDSASTVYHNIGNFFISLEVENVTASISDNYNAEICIEEAISGLDVQFHSPVALLMPGAVEYVEFVASVVSGSNMTYEWTVNDVDDAANYDVLNLTVTQAGTYNVTVQVANDLDSKHQDIQLVAMEVITGLTISCLNCSRDFYCVSQINTSFQATKDYGTHENYTWTLNKGSSIHEGDFVVYEFLTAGNYTLDLISMNEVSTVRESAMVFVQDIITGFMVQVSQSTVIVDTVLTFQGIVSTGTSLNFQWACDKALINTTASNILLWSFPSEGYHNCSVSVFNDVSSDEDSLQMTVLGRVANVSVNHSLVPSQDNPATWCATVGQVYSFHALLNTQFLVTYQWEITQIGSVLQSFSSIDFTYSFLSPGSYNVSLEASNSLSSDTSVLAVTAQEPVSGVSINTSSQVFTIVGTGIAFEASLRTGSHVTYTWSLNGTAQKSHSSSVVIEFSSTGIFKVAVTAGNQLGQETEEVTVNVFEPVGGVAIQFSHTNLLPFVSLATNLGVTVPNVSGSDLLFQWTITNSTGDSVLLSNAVELSFKFASAGLYTIHIDVSNPVSSLSDAVDVEVQGAVERAQIGVSDVIVATGSSIIFSADVNPEATNLTYTWKIDGAVISDMESFSHGFPATGTYLVSLRVENNISSSENETQLRVLDPVTNLQISDCSVRLAQSLTIFKALVDSGTNLSYAWSVAIDLTSEAFSGPNLNYTFLDQGVYNVSLTASNDLGSNFISCQVEAHLPIGNVSLAIASPDPDYIFLNLPVTFVVSGGNLQLATFRWNISSQPVSVSSSSSYTVTFANTGTLDLTVDIENGVSKASLSLSFTIKDFLCSLPQVRQVGSFHRSVLRSNTVELEVTVDPQDCTEYIAVHTWSVYQVPDCNTDLTGLQQVNLGNTSTHSPALVIKARTLALGSYCVQFLTSYHYTSVSETTYYTLNVTSSALHAVIKGGTRRTVAIGSELCLDATSSYDPDDLVTPDALVYTWQCTETNATGGCFGLESQDRFCYSSFSEGTYKITLSVSSLGRASDDDVQIIEVLNVPHFVPLASVVCASCLSLSNYRISCSQHVALSAGCDNCQQCDPDFSWKIYEGQQELRLDTAHTSTGVNSANLVLSKWGAIKDDIDYTFVVYVSCTNSSVGTASLTLPANRPPSGGSCQISPSQIVPLQDQVMVSCLSWFDMDDTNSAILYSIYVDLVEPGGAVNQSYPLYTGTDAIQHVYLGPYGGDTINLRVIVSDEFGAAALGGQSTITFLSANLTVGQTQTDYLSKQTDKVLSRLTRQASPVSLLQYAIALGQQLNDESRTQAAVFSVGQGGQEEQRRAAIRDAVTICLTTSVPMSTLVDVQQMAYALKLLTDYSAEYLTEDSQLLMMQTVDNMLDLLQVTISTGLDRGDIPTKDILSVLQNVLAATNARVYSAAEIWASGRMLSLADFSTDFQVLRPEISQAVGHMSFQAISLDESHRQRVISSAMPLVKDILIYTLSTMMVGEKGIELSLNGATIKAYRAYTGDIEFESVSNSSQVHIAKSMLECCKSYQDEVLQVMVAHNLNPYTYGEGTLATMPVQTVSFFEPDGTAIRVSQLPENSSVQLYMLSQQPSLVNPAAIPSGRLMDSSLYNPSEGMDYKIVTIPAGKSKLWTMPDVASYADEGVGVHIQLRFQFLTNTTGATSSLTFYLRINARPDSENYNQKLVLTPASMRNADHRSYTFFLRDMKGSDTLFVAATNDNGNDAAQLSVGSYFSNCQYFDTSSQLWSRSGCEVQDESTAVITSCICNHLTAFGGAGIVSISDISFEDLDNLDLNTNPVVFIALAVVLVLFVITGFICRYLDRLDLRRISRIPLCGRDGPFKYEVTLATGRQFGSGTTAHIGLKLYGEHSKGEARHVSKPGAFQRGSRDVFHIAHSENLGELTKLLVWHDNMGLSPAWFLSYCTVRDLQTGAQYTFLVDSWLSLEMDDGVVQKTIKVAGEEEVLRFKTRFTSVLSQSWADVHAWLSVVERPDHSRFTRVQRAMVLLTCVYLYMCINAVWYGAFHSREELERETWQDSFGWEEVIVALASAMMVLPFLFGLSFVFKRSRCKESMFQEVLRPTSAQTLEIEAMCDLYSRDEGSFRTVTPLGEWIPAIDRESTTESMGVPIGLKRTVPMHRFARKGSSDNNMNKIRPPVLAKKQLWSRDNIMQSWPDRMPTWIKQVKAQVKVQPSSSRGQNIHSADGGGDTSLVSRRSSRSAKTLFSGSKSIDDSDDDLQQRLDEMDAEIARDEERNRKRKLSQDLRKKQDSLMELFDSDDEWVNEGLEELQTSSASRPPAFNPRREPELTSYVDRRNSKSGSAVLSGSSVRGAPATTSSADSRRESRERARPTVVSASTKSKSTLSDNCGLRRSTSNTTSQGLPVTLLHSRQRSPHNSCFPLLLPHWCVYLAYAVCIKLCLLAAILVLLYGYSASLKWVVSLCCSVAVSILVVEPLRVLFMATVPSLLSKDGGLYDHDTIDLKPTVEANEQIKDIKFRPLGGFALLQAKLEGKKKLQLQTMLREVVMFTLMFALLLAITFINFSGSAGGAFFTLDNIHNKLYLSTDTGLNLTNLKGISNFWEWSEAILAPAVHHRELQGTESYGYLMGPAQMRQFRTGNVTCLVDSSLFLQSVPQLITRRCVDPDAASDPLTQPFKTGWLPTQNSIADWIYFSASQLALPSKFGQQQLFPGTGYVQHLGVTFNSTLETLTQLQNEGWLDLNTRAVFVEFCVYNPSHDLTSCVTVLIEFAVSGGVLTSSTIQTERLLRFSSGVLDPLMVCQVMFSLFLLYLLVILISRIRSQSSLEFLSQVWNWVDLLVLVTACTQSALYVACIVTANEEIDNFLSNRLVTSPLGMTILLHGMLRWAQGLLVFLLCFKLYGSCVASFRNIGTSLGSLLGLLGGRMDFSPFFRAQRILTHIFFLSFAFVAYGLVLCLSLAILTWSLRRSREQMSYKTSLDTKDYEMIDFMLKRFKLIAGIDKPKPAFRHVKFAGLPSLPSRATSSNLSSRQSYRNQEDSHMTCSSGRPSLSRRSSSISDCAVGSEDGHSVAVEAGAVGYTPEMDEAQQSMDYLMASVLPTWEQVLRTLQKVEDLDKSEEDSIKQLQEAIKKSKQPAKWATQRSFKFKVPSTKPIMGKPPLDPKATFARFKGQTGSRSITVLAGRSTMTPPSTFTSDNALGQYTSRNLRPFSDQGLRQDHKRFVHLSPHGSSKNSCGDSRDPDDCVDVVADVEEIMSKCQPSYGRPPSSIFSQRRQSSIPDQASRSDSSGAERRRHSIPASASSTESSSTGLRRGSPGPGFFTDNPTKSANTTLTNRNSASSMRSDVGSGSIISSSNSHIKNSSTISNNYSNNTYSNNTYNSSSSSNTVNSHKSRNSKSDLISLNKFIPNFSSDIDKSADDETVGAVTAKRDKLGDVPDVVSNLGRRKKNEAVSGSFSAR</sequence>
<dbReference type="PROSITE" id="PS50095">
    <property type="entry name" value="PLAT"/>
    <property type="match status" value="1"/>
</dbReference>
<feature type="domain" description="PKD" evidence="16">
    <location>
        <begin position="1688"/>
        <end position="1747"/>
    </location>
</feature>
<feature type="transmembrane region" description="Helical" evidence="14">
    <location>
        <begin position="3345"/>
        <end position="3366"/>
    </location>
</feature>
<dbReference type="Proteomes" id="UP000762676">
    <property type="component" value="Unassembled WGS sequence"/>
</dbReference>
<evidence type="ECO:0000259" key="16">
    <source>
        <dbReference type="PROSITE" id="PS50093"/>
    </source>
</evidence>
<keyword evidence="11" id="KW-0966">Cell projection</keyword>
<dbReference type="EMBL" id="BMAT01006899">
    <property type="protein sequence ID" value="GFS21791.1"/>
    <property type="molecule type" value="Genomic_DNA"/>
</dbReference>
<dbReference type="InterPro" id="IPR000203">
    <property type="entry name" value="GPS"/>
</dbReference>
<dbReference type="Pfam" id="PF08016">
    <property type="entry name" value="PKD_channel"/>
    <property type="match status" value="1"/>
</dbReference>
<dbReference type="SUPFAM" id="SSF49299">
    <property type="entry name" value="PKD domain"/>
    <property type="match status" value="7"/>
</dbReference>
<keyword evidence="20" id="KW-1185">Reference proteome</keyword>
<evidence type="ECO:0000313" key="19">
    <source>
        <dbReference type="EMBL" id="GFS21791.1"/>
    </source>
</evidence>
<dbReference type="Gene3D" id="2.60.40.10">
    <property type="entry name" value="Immunoglobulins"/>
    <property type="match status" value="1"/>
</dbReference>
<keyword evidence="9 14" id="KW-0472">Membrane</keyword>
<dbReference type="GO" id="GO:0005886">
    <property type="term" value="C:plasma membrane"/>
    <property type="evidence" value="ECO:0007669"/>
    <property type="project" value="UniProtKB-SubCell"/>
</dbReference>
<dbReference type="InterPro" id="IPR001304">
    <property type="entry name" value="C-type_lectin-like"/>
</dbReference>
<feature type="domain" description="PKD" evidence="16">
    <location>
        <begin position="1509"/>
        <end position="1562"/>
    </location>
</feature>
<feature type="compositionally biased region" description="Polar residues" evidence="13">
    <location>
        <begin position="4642"/>
        <end position="4662"/>
    </location>
</feature>
<dbReference type="InterPro" id="IPR016186">
    <property type="entry name" value="C-type_lectin-like/link_sf"/>
</dbReference>
<evidence type="ECO:0000256" key="12">
    <source>
        <dbReference type="PROSITE-ProRule" id="PRU00152"/>
    </source>
</evidence>
<evidence type="ECO:0000313" key="20">
    <source>
        <dbReference type="Proteomes" id="UP000762676"/>
    </source>
</evidence>
<accession>A0AAV4JK64</accession>
<dbReference type="SUPFAM" id="SSF56436">
    <property type="entry name" value="C-type lectin-like"/>
    <property type="match status" value="2"/>
</dbReference>
<dbReference type="GO" id="GO:0006816">
    <property type="term" value="P:calcium ion transport"/>
    <property type="evidence" value="ECO:0007669"/>
    <property type="project" value="TreeGrafter"/>
</dbReference>
<evidence type="ECO:0000256" key="1">
    <source>
        <dbReference type="ARBA" id="ARBA00004138"/>
    </source>
</evidence>
<dbReference type="SMART" id="SM00308">
    <property type="entry name" value="LH2"/>
    <property type="match status" value="1"/>
</dbReference>